<dbReference type="AlphaFoldDB" id="A0A8I3AAW9"/>
<keyword evidence="2" id="KW-1185">Reference proteome</keyword>
<reference evidence="1" key="1">
    <citation type="submission" date="2021-03" db="EMBL/GenBank/DDBJ databases">
        <title>Evolutionary innovations through gain and loss of genes in the ectomycorrhizal Boletales.</title>
        <authorList>
            <person name="Wu G."/>
            <person name="Miyauchi S."/>
            <person name="Morin E."/>
            <person name="Yang Z.-L."/>
            <person name="Xu J."/>
            <person name="Martin F.M."/>
        </authorList>
    </citation>
    <scope>NUCLEOTIDE SEQUENCE</scope>
    <source>
        <strain evidence="1">BR01</strain>
    </source>
</reference>
<evidence type="ECO:0000313" key="1">
    <source>
        <dbReference type="EMBL" id="KAG6376698.1"/>
    </source>
</evidence>
<protein>
    <submittedName>
        <fullName evidence="1">Uncharacterized protein</fullName>
    </submittedName>
</protein>
<name>A0A8I3AAW9_9AGAM</name>
<dbReference type="InterPro" id="IPR014729">
    <property type="entry name" value="Rossmann-like_a/b/a_fold"/>
</dbReference>
<evidence type="ECO:0000313" key="2">
    <source>
        <dbReference type="Proteomes" id="UP000683000"/>
    </source>
</evidence>
<accession>A0A8I3AAW9</accession>
<dbReference type="EMBL" id="JAGFBS010000011">
    <property type="protein sequence ID" value="KAG6376698.1"/>
    <property type="molecule type" value="Genomic_DNA"/>
</dbReference>
<proteinExistence type="predicted"/>
<dbReference type="OrthoDB" id="2692701at2759"/>
<dbReference type="Proteomes" id="UP000683000">
    <property type="component" value="Unassembled WGS sequence"/>
</dbReference>
<dbReference type="Gene3D" id="3.40.50.620">
    <property type="entry name" value="HUPs"/>
    <property type="match status" value="1"/>
</dbReference>
<organism evidence="1 2">
    <name type="scientific">Boletus reticuloceps</name>
    <dbReference type="NCBI Taxonomy" id="495285"/>
    <lineage>
        <taxon>Eukaryota</taxon>
        <taxon>Fungi</taxon>
        <taxon>Dikarya</taxon>
        <taxon>Basidiomycota</taxon>
        <taxon>Agaricomycotina</taxon>
        <taxon>Agaricomycetes</taxon>
        <taxon>Agaricomycetidae</taxon>
        <taxon>Boletales</taxon>
        <taxon>Boletineae</taxon>
        <taxon>Boletaceae</taxon>
        <taxon>Boletoideae</taxon>
        <taxon>Boletus</taxon>
    </lineage>
</organism>
<comment type="caution">
    <text evidence="1">The sequence shown here is derived from an EMBL/GenBank/DDBJ whole genome shotgun (WGS) entry which is preliminary data.</text>
</comment>
<gene>
    <name evidence="1" type="ORF">JVT61DRAFT_1714</name>
</gene>
<sequence>MRSKTLSILKYIEEYDRLNVSFDRYTGESEVGKEWMDTAIERLDQLGLISNATTIPSTGIACCPLRGILDPTCNTLTSD</sequence>